<dbReference type="Pfam" id="PF07779">
    <property type="entry name" value="Cas1_AcylT"/>
    <property type="match status" value="1"/>
</dbReference>
<protein>
    <recommendedName>
        <fullName evidence="9">Cas1p 10 TM acyl transferase domain-containing protein</fullName>
    </recommendedName>
</protein>
<reference evidence="10 11" key="1">
    <citation type="journal article" date="2023" name="Arcadia Sci">
        <title>De novo assembly of a long-read Amblyomma americanum tick genome.</title>
        <authorList>
            <person name="Chou S."/>
            <person name="Poskanzer K.E."/>
            <person name="Rollins M."/>
            <person name="Thuy-Boun P.S."/>
        </authorList>
    </citation>
    <scope>NUCLEOTIDE SEQUENCE [LARGE SCALE GENOMIC DNA]</scope>
    <source>
        <strain evidence="10">F_SG_1</strain>
        <tissue evidence="10">Salivary glands</tissue>
    </source>
</reference>
<feature type="transmembrane region" description="Helical" evidence="8">
    <location>
        <begin position="403"/>
        <end position="423"/>
    </location>
</feature>
<evidence type="ECO:0000256" key="5">
    <source>
        <dbReference type="ARBA" id="ARBA00022989"/>
    </source>
</evidence>
<gene>
    <name evidence="10" type="ORF">V5799_006705</name>
</gene>
<dbReference type="GO" id="GO:0005794">
    <property type="term" value="C:Golgi apparatus"/>
    <property type="evidence" value="ECO:0007669"/>
    <property type="project" value="UniProtKB-ARBA"/>
</dbReference>
<evidence type="ECO:0000256" key="8">
    <source>
        <dbReference type="SAM" id="Phobius"/>
    </source>
</evidence>
<keyword evidence="6 8" id="KW-0472">Membrane</keyword>
<feature type="transmembrane region" description="Helical" evidence="8">
    <location>
        <begin position="469"/>
        <end position="490"/>
    </location>
</feature>
<feature type="domain" description="Cas1p 10 TM acyl transferase" evidence="9">
    <location>
        <begin position="231"/>
        <end position="522"/>
    </location>
</feature>
<evidence type="ECO:0000256" key="3">
    <source>
        <dbReference type="ARBA" id="ARBA00022679"/>
    </source>
</evidence>
<keyword evidence="11" id="KW-1185">Reference proteome</keyword>
<evidence type="ECO:0000256" key="4">
    <source>
        <dbReference type="ARBA" id="ARBA00022692"/>
    </source>
</evidence>
<dbReference type="PANTHER" id="PTHR13533">
    <property type="entry name" value="N-ACETYLNEURAMINATE 9-O-ACETYLTRANSFERASE"/>
    <property type="match status" value="1"/>
</dbReference>
<evidence type="ECO:0000256" key="2">
    <source>
        <dbReference type="ARBA" id="ARBA00010666"/>
    </source>
</evidence>
<feature type="transmembrane region" description="Helical" evidence="8">
    <location>
        <begin position="312"/>
        <end position="332"/>
    </location>
</feature>
<name>A0AAQ4DVM3_AMBAM</name>
<keyword evidence="4 8" id="KW-0812">Transmembrane</keyword>
<sequence length="522" mass="60034">MLRKWLVARLRESRMCLRYIAYWGGKNHIVFLGDSRIRQLYWAFVQQVQPSPLAAPPTQAHQDLRYEEKDLRLTVEFLWRPLVDSSMRAAGARWLQGGGPTLLVLGSGTWAIRQSNGSRAALAEYAANVSRLVPLLDRLANSSARVLWMLQDPVQADRLHPSRRAITNELIDAYNQAAMHALRHSSVEVWSSIRLISEGYPSDSLDGLHTGPLAVNYAIQILTNMYCNDHMNYNDGTCCSSPEPVTWLQTITFAAFGVILVLTLTLAVRQQLWPAADSALQGVLQPLSRLGLIMAYFFLCDRTNFFMKENKYYTHLNFFLPVAYVFALGLFFTEESQQTQVLHRDQTDEWKGWMQLVLLVYHMTGASQVLPVYVHVRALVSAYLFLAGYGHFSYFWHQADFGLLRLARVLFRTNLLVVLLCLCMNRPYQFYYFVPLVSFWFMVVAATLGSLPRVSAASAEANPLHHLYVVLKFVGLFSVLTVLYMSEVFFEKIFVTRPWKALFVTTDDSIKEWWFRWKIDRY</sequence>
<feature type="transmembrane region" description="Helical" evidence="8">
    <location>
        <begin position="430"/>
        <end position="449"/>
    </location>
</feature>
<comment type="similarity">
    <text evidence="2">Belongs to the PC-esterase family. CASD1 subfamily.</text>
</comment>
<evidence type="ECO:0000259" key="9">
    <source>
        <dbReference type="Pfam" id="PF07779"/>
    </source>
</evidence>
<keyword evidence="3" id="KW-0808">Transferase</keyword>
<evidence type="ECO:0000313" key="10">
    <source>
        <dbReference type="EMBL" id="KAK8766513.1"/>
    </source>
</evidence>
<dbReference type="GO" id="GO:0016740">
    <property type="term" value="F:transferase activity"/>
    <property type="evidence" value="ECO:0007669"/>
    <property type="project" value="UniProtKB-KW"/>
</dbReference>
<dbReference type="GO" id="GO:0005975">
    <property type="term" value="P:carbohydrate metabolic process"/>
    <property type="evidence" value="ECO:0007669"/>
    <property type="project" value="UniProtKB-ARBA"/>
</dbReference>
<evidence type="ECO:0000256" key="7">
    <source>
        <dbReference type="ARBA" id="ARBA00023180"/>
    </source>
</evidence>
<dbReference type="Proteomes" id="UP001321473">
    <property type="component" value="Unassembled WGS sequence"/>
</dbReference>
<keyword evidence="5 8" id="KW-1133">Transmembrane helix</keyword>
<feature type="transmembrane region" description="Helical" evidence="8">
    <location>
        <begin position="352"/>
        <end position="373"/>
    </location>
</feature>
<accession>A0AAQ4DVM3</accession>
<keyword evidence="7" id="KW-0325">Glycoprotein</keyword>
<evidence type="ECO:0000256" key="1">
    <source>
        <dbReference type="ARBA" id="ARBA00004141"/>
    </source>
</evidence>
<feature type="transmembrane region" description="Helical" evidence="8">
    <location>
        <begin position="380"/>
        <end position="397"/>
    </location>
</feature>
<evidence type="ECO:0000256" key="6">
    <source>
        <dbReference type="ARBA" id="ARBA00023136"/>
    </source>
</evidence>
<comment type="subcellular location">
    <subcellularLocation>
        <location evidence="1">Membrane</location>
        <topology evidence="1">Multi-pass membrane protein</topology>
    </subcellularLocation>
</comment>
<dbReference type="EMBL" id="JARKHS020026278">
    <property type="protein sequence ID" value="KAK8766513.1"/>
    <property type="molecule type" value="Genomic_DNA"/>
</dbReference>
<organism evidence="10 11">
    <name type="scientific">Amblyomma americanum</name>
    <name type="common">Lone star tick</name>
    <dbReference type="NCBI Taxonomy" id="6943"/>
    <lineage>
        <taxon>Eukaryota</taxon>
        <taxon>Metazoa</taxon>
        <taxon>Ecdysozoa</taxon>
        <taxon>Arthropoda</taxon>
        <taxon>Chelicerata</taxon>
        <taxon>Arachnida</taxon>
        <taxon>Acari</taxon>
        <taxon>Parasitiformes</taxon>
        <taxon>Ixodida</taxon>
        <taxon>Ixodoidea</taxon>
        <taxon>Ixodidae</taxon>
        <taxon>Amblyomminae</taxon>
        <taxon>Amblyomma</taxon>
    </lineage>
</organism>
<comment type="caution">
    <text evidence="10">The sequence shown here is derived from an EMBL/GenBank/DDBJ whole genome shotgun (WGS) entry which is preliminary data.</text>
</comment>
<feature type="transmembrane region" description="Helical" evidence="8">
    <location>
        <begin position="280"/>
        <end position="300"/>
    </location>
</feature>
<feature type="transmembrane region" description="Helical" evidence="8">
    <location>
        <begin position="250"/>
        <end position="268"/>
    </location>
</feature>
<dbReference type="GO" id="GO:0016020">
    <property type="term" value="C:membrane"/>
    <property type="evidence" value="ECO:0007669"/>
    <property type="project" value="UniProtKB-SubCell"/>
</dbReference>
<dbReference type="PANTHER" id="PTHR13533:SF1">
    <property type="entry name" value="N-ACETYLNEURAMINATE 9-O-ACETYLTRANSFERASE"/>
    <property type="match status" value="1"/>
</dbReference>
<dbReference type="InterPro" id="IPR012419">
    <property type="entry name" value="Cas1_AcylTrans_dom"/>
</dbReference>
<feature type="non-terminal residue" evidence="10">
    <location>
        <position position="522"/>
    </location>
</feature>
<dbReference type="AlphaFoldDB" id="A0AAQ4DVM3"/>
<proteinExistence type="inferred from homology"/>
<evidence type="ECO:0000313" key="11">
    <source>
        <dbReference type="Proteomes" id="UP001321473"/>
    </source>
</evidence>